<keyword evidence="2" id="KW-1185">Reference proteome</keyword>
<reference evidence="1 2" key="3">
    <citation type="submission" date="2019-11" db="EMBL/GenBank/DDBJ databases">
        <title>A de novo genome assembly of a pear dwarfing rootstock.</title>
        <authorList>
            <person name="Wang F."/>
            <person name="Wang J."/>
            <person name="Li S."/>
            <person name="Zhang Y."/>
            <person name="Fang M."/>
            <person name="Ma L."/>
            <person name="Zhao Y."/>
            <person name="Jiang S."/>
        </authorList>
    </citation>
    <scope>NUCLEOTIDE SEQUENCE [LARGE SCALE GENOMIC DNA]</scope>
    <source>
        <strain evidence="1">S2</strain>
        <tissue evidence="1">Leaf</tissue>
    </source>
</reference>
<accession>A0A5N5HX35</accession>
<dbReference type="AlphaFoldDB" id="A0A5N5HX35"/>
<proteinExistence type="predicted"/>
<evidence type="ECO:0000313" key="2">
    <source>
        <dbReference type="Proteomes" id="UP000327157"/>
    </source>
</evidence>
<dbReference type="EMBL" id="SMOL01000143">
    <property type="protein sequence ID" value="KAB2630801.1"/>
    <property type="molecule type" value="Genomic_DNA"/>
</dbReference>
<comment type="caution">
    <text evidence="1">The sequence shown here is derived from an EMBL/GenBank/DDBJ whole genome shotgun (WGS) entry which is preliminary data.</text>
</comment>
<protein>
    <submittedName>
        <fullName evidence="1">Uncharacterized protein</fullName>
    </submittedName>
</protein>
<sequence length="105" mass="11800">MVHPDRDRLSDLVEVTKKYSEWRRRDFSVVPLHLHKKNLDVEDFAEAAKDTSRDTTKGNVKDVLNDAKSVDVDVDVAKKDVVDSVEGGISIMVKDDATPLEHKGI</sequence>
<reference evidence="1 2" key="1">
    <citation type="submission" date="2019-09" db="EMBL/GenBank/DDBJ databases">
        <authorList>
            <person name="Ou C."/>
        </authorList>
    </citation>
    <scope>NUCLEOTIDE SEQUENCE [LARGE SCALE GENOMIC DNA]</scope>
    <source>
        <strain evidence="1">S2</strain>
        <tissue evidence="1">Leaf</tissue>
    </source>
</reference>
<organism evidence="1 2">
    <name type="scientific">Pyrus ussuriensis x Pyrus communis</name>
    <dbReference type="NCBI Taxonomy" id="2448454"/>
    <lineage>
        <taxon>Eukaryota</taxon>
        <taxon>Viridiplantae</taxon>
        <taxon>Streptophyta</taxon>
        <taxon>Embryophyta</taxon>
        <taxon>Tracheophyta</taxon>
        <taxon>Spermatophyta</taxon>
        <taxon>Magnoliopsida</taxon>
        <taxon>eudicotyledons</taxon>
        <taxon>Gunneridae</taxon>
        <taxon>Pentapetalae</taxon>
        <taxon>rosids</taxon>
        <taxon>fabids</taxon>
        <taxon>Rosales</taxon>
        <taxon>Rosaceae</taxon>
        <taxon>Amygdaloideae</taxon>
        <taxon>Maleae</taxon>
        <taxon>Pyrus</taxon>
    </lineage>
</organism>
<name>A0A5N5HX35_9ROSA</name>
<evidence type="ECO:0000313" key="1">
    <source>
        <dbReference type="EMBL" id="KAB2630801.1"/>
    </source>
</evidence>
<reference evidence="2" key="2">
    <citation type="submission" date="2019-10" db="EMBL/GenBank/DDBJ databases">
        <title>A de novo genome assembly of a pear dwarfing rootstock.</title>
        <authorList>
            <person name="Wang F."/>
            <person name="Wang J."/>
            <person name="Li S."/>
            <person name="Zhang Y."/>
            <person name="Fang M."/>
            <person name="Ma L."/>
            <person name="Zhao Y."/>
            <person name="Jiang S."/>
        </authorList>
    </citation>
    <scope>NUCLEOTIDE SEQUENCE [LARGE SCALE GENOMIC DNA]</scope>
</reference>
<gene>
    <name evidence="1" type="ORF">D8674_008320</name>
</gene>
<dbReference type="Proteomes" id="UP000327157">
    <property type="component" value="Chromosome 12"/>
</dbReference>